<gene>
    <name evidence="3" type="ORF">fugu_003707</name>
</gene>
<protein>
    <recommendedName>
        <fullName evidence="2">Arrestin C-terminal-like domain-containing protein</fullName>
    </recommendedName>
</protein>
<dbReference type="SMART" id="SM01017">
    <property type="entry name" value="Arrestin_C"/>
    <property type="match status" value="2"/>
</dbReference>
<dbReference type="InterPro" id="IPR050357">
    <property type="entry name" value="Arrestin_domain-protein"/>
</dbReference>
<dbReference type="GO" id="GO:0007399">
    <property type="term" value="P:nervous system development"/>
    <property type="evidence" value="ECO:0007669"/>
    <property type="project" value="UniProtKB-ARBA"/>
</dbReference>
<dbReference type="InterPro" id="IPR014756">
    <property type="entry name" value="Ig_E-set"/>
</dbReference>
<sequence length="770" mass="85762">MRSLLGMSARNFCSVVVYVASQLFQNLVALGQLKIMFQQAITNFNINYDVYNESRTFFSGDRVTGNISFELKKEIKISTIGMEFRGMAHVHWSSGSGGKKRRRRHYSAKLDYFRIKSSILQDCGAAVGGLRLQRGTHVYPFTLQIPQGDFPSSFRGVHGIITYTLTVTIYRPWHLSKSFVTELMFMNRLNLNQPELWSPLSGTNSTTLCCLWCASGPITLTATAEKKVFAPGETVKIVCELGNSSSRTATPKAKLLQKQNFFMHNKVNRRLVSQTMASMAGHPVSPHTSEVHTELMLTIPPSAPYSIANCSILEVQYVLEVSLGVSASPDVTVMFPIILCNTSAHNPPALSLPDGHQAHHSPSHHHSVDLKRHDLRVQVQTQGVGHSCLPTCLRELVVFSIMLSTVKSLKVSYNPINEANTFTNGDTVSGQVTLEVVKDCQINSLSVKFKGKARVLWTERHGNTTVTYHSKEKYFIIKHYFIHDKTPTEDDTETLITTERGEYYSSVVAPGCHVYPFTFQIPFKKMPPSFKGADGKIAYSLEARLSRSLRIDKKDTTELTFVPRVDWSQDPELREPQHESKDKKMKLFNSGSVSMDVSLEKTGFFQGEALRVLACIQNNSSREIKPKFCLYRKHCFFAKGRRRVHTKDLLKEVGEPIPPSAHQKVTRVITIPQDIEPSISGLWHHHSGAQTEEIKFPIAILRSPQVPAAPPYPETAAPYPAGAGAAAAFGFANPGPPQPPPAALNPFDPPPPYGAYNLYPPMTGFGTERQ</sequence>
<evidence type="ECO:0000313" key="3">
    <source>
        <dbReference type="EMBL" id="TNM89473.1"/>
    </source>
</evidence>
<dbReference type="InterPro" id="IPR011022">
    <property type="entry name" value="Arrestin_C-like"/>
</dbReference>
<keyword evidence="4" id="KW-1185">Reference proteome</keyword>
<dbReference type="PANTHER" id="PTHR11188:SF135">
    <property type="entry name" value="ARRESTIN DOMAIN CONTAINING 3-LIKE-RELATED"/>
    <property type="match status" value="1"/>
</dbReference>
<feature type="domain" description="Arrestin C-terminal-like" evidence="2">
    <location>
        <begin position="214"/>
        <end position="344"/>
    </location>
</feature>
<dbReference type="GO" id="GO:0015031">
    <property type="term" value="P:protein transport"/>
    <property type="evidence" value="ECO:0007669"/>
    <property type="project" value="TreeGrafter"/>
</dbReference>
<evidence type="ECO:0000259" key="2">
    <source>
        <dbReference type="SMART" id="SM01017"/>
    </source>
</evidence>
<dbReference type="Pfam" id="PF02752">
    <property type="entry name" value="Arrestin_C"/>
    <property type="match status" value="2"/>
</dbReference>
<dbReference type="Pfam" id="PF00339">
    <property type="entry name" value="Arrestin_N"/>
    <property type="match status" value="2"/>
</dbReference>
<dbReference type="AlphaFoldDB" id="A0A4Z2BAT9"/>
<proteinExistence type="inferred from homology"/>
<dbReference type="InterPro" id="IPR011021">
    <property type="entry name" value="Arrestin-like_N"/>
</dbReference>
<comment type="caution">
    <text evidence="3">The sequence shown here is derived from an EMBL/GenBank/DDBJ whole genome shotgun (WGS) entry which is preliminary data.</text>
</comment>
<dbReference type="PANTHER" id="PTHR11188">
    <property type="entry name" value="ARRESTIN DOMAIN CONTAINING PROTEIN"/>
    <property type="match status" value="1"/>
</dbReference>
<dbReference type="Gene3D" id="2.60.40.640">
    <property type="match status" value="4"/>
</dbReference>
<dbReference type="EMBL" id="SWLE01000017">
    <property type="protein sequence ID" value="TNM89473.1"/>
    <property type="molecule type" value="Genomic_DNA"/>
</dbReference>
<dbReference type="GO" id="GO:0005737">
    <property type="term" value="C:cytoplasm"/>
    <property type="evidence" value="ECO:0007669"/>
    <property type="project" value="TreeGrafter"/>
</dbReference>
<evidence type="ECO:0000256" key="1">
    <source>
        <dbReference type="ARBA" id="ARBA00005298"/>
    </source>
</evidence>
<accession>A0A4Z2BAT9</accession>
<feature type="domain" description="Arrestin C-terminal-like" evidence="2">
    <location>
        <begin position="589"/>
        <end position="705"/>
    </location>
</feature>
<name>A0A4Z2BAT9_9TELE</name>
<organism evidence="3 4">
    <name type="scientific">Takifugu bimaculatus</name>
    <dbReference type="NCBI Taxonomy" id="433685"/>
    <lineage>
        <taxon>Eukaryota</taxon>
        <taxon>Metazoa</taxon>
        <taxon>Chordata</taxon>
        <taxon>Craniata</taxon>
        <taxon>Vertebrata</taxon>
        <taxon>Euteleostomi</taxon>
        <taxon>Actinopterygii</taxon>
        <taxon>Neopterygii</taxon>
        <taxon>Teleostei</taxon>
        <taxon>Neoteleostei</taxon>
        <taxon>Acanthomorphata</taxon>
        <taxon>Eupercaria</taxon>
        <taxon>Tetraodontiformes</taxon>
        <taxon>Tetradontoidea</taxon>
        <taxon>Tetraodontidae</taxon>
        <taxon>Takifugu</taxon>
    </lineage>
</organism>
<comment type="similarity">
    <text evidence="1">Belongs to the arrestin family.</text>
</comment>
<dbReference type="InterPro" id="IPR014752">
    <property type="entry name" value="Arrestin-like_C"/>
</dbReference>
<dbReference type="SUPFAM" id="SSF81296">
    <property type="entry name" value="E set domains"/>
    <property type="match status" value="4"/>
</dbReference>
<reference evidence="3 4" key="1">
    <citation type="submission" date="2019-04" db="EMBL/GenBank/DDBJ databases">
        <title>The sequence and de novo assembly of Takifugu bimaculatus genome using PacBio and Hi-C technologies.</title>
        <authorList>
            <person name="Xu P."/>
            <person name="Liu B."/>
            <person name="Zhou Z."/>
        </authorList>
    </citation>
    <scope>NUCLEOTIDE SEQUENCE [LARGE SCALE GENOMIC DNA]</scope>
    <source>
        <strain evidence="3">TB-2018</strain>
        <tissue evidence="3">Muscle</tissue>
    </source>
</reference>
<dbReference type="Proteomes" id="UP000516260">
    <property type="component" value="Chromosome 4"/>
</dbReference>
<evidence type="ECO:0000313" key="4">
    <source>
        <dbReference type="Proteomes" id="UP000516260"/>
    </source>
</evidence>
<dbReference type="GO" id="GO:0005886">
    <property type="term" value="C:plasma membrane"/>
    <property type="evidence" value="ECO:0007669"/>
    <property type="project" value="TreeGrafter"/>
</dbReference>